<dbReference type="GO" id="GO:0009055">
    <property type="term" value="F:electron transfer activity"/>
    <property type="evidence" value="ECO:0007669"/>
    <property type="project" value="InterPro"/>
</dbReference>
<dbReference type="AlphaFoldDB" id="A0AA52HB39"/>
<dbReference type="Proteomes" id="UP001268683">
    <property type="component" value="Chromosome"/>
</dbReference>
<proteinExistence type="predicted"/>
<protein>
    <submittedName>
        <fullName evidence="2">Cytochrome c</fullName>
    </submittedName>
</protein>
<gene>
    <name evidence="2" type="ORF">QGN29_02550</name>
</gene>
<dbReference type="InterPro" id="IPR002321">
    <property type="entry name" value="Cyt_c_II"/>
</dbReference>
<feature type="chain" id="PRO_5041214354" evidence="1">
    <location>
        <begin position="22"/>
        <end position="144"/>
    </location>
</feature>
<evidence type="ECO:0000256" key="1">
    <source>
        <dbReference type="SAM" id="SignalP"/>
    </source>
</evidence>
<keyword evidence="1" id="KW-0732">Signal</keyword>
<dbReference type="GO" id="GO:0022900">
    <property type="term" value="P:electron transport chain"/>
    <property type="evidence" value="ECO:0007669"/>
    <property type="project" value="InterPro"/>
</dbReference>
<dbReference type="KEGG" id="tmk:QGN29_02550"/>
<dbReference type="Pfam" id="PF01322">
    <property type="entry name" value="Cytochrom_C_2"/>
    <property type="match status" value="1"/>
</dbReference>
<sequence length="144" mass="15607">MKKLLLVSAAAATLITSSAMPQEKAHPTVKYRHHTMETIKDSLIQMKGILNGKGQSADFGIHARVMAVNAEGFYAASRVKIAGGDTKPAAWENWDDFAARMEAYIADTKALAALPEDADQKARAVAFGKAVKNCKACHDKYRAE</sequence>
<name>A0AA52HB39_9PROT</name>
<dbReference type="PROSITE" id="PS51009">
    <property type="entry name" value="CYTCII"/>
    <property type="match status" value="1"/>
</dbReference>
<dbReference type="Gene3D" id="1.20.120.10">
    <property type="entry name" value="Cytochrome c/b562"/>
    <property type="match status" value="1"/>
</dbReference>
<dbReference type="SUPFAM" id="SSF47175">
    <property type="entry name" value="Cytochromes"/>
    <property type="match status" value="1"/>
</dbReference>
<evidence type="ECO:0000313" key="2">
    <source>
        <dbReference type="EMBL" id="WND03248.1"/>
    </source>
</evidence>
<reference evidence="2" key="1">
    <citation type="submission" date="2023-04" db="EMBL/GenBank/DDBJ databases">
        <title>Complete genome sequence of Temperatibacter marinus.</title>
        <authorList>
            <person name="Rong J.-C."/>
            <person name="Yi M.-L."/>
            <person name="Zhao Q."/>
        </authorList>
    </citation>
    <scope>NUCLEOTIDE SEQUENCE</scope>
    <source>
        <strain evidence="2">NBRC 110045</strain>
    </source>
</reference>
<dbReference type="EMBL" id="CP123872">
    <property type="protein sequence ID" value="WND03248.1"/>
    <property type="molecule type" value="Genomic_DNA"/>
</dbReference>
<dbReference type="GO" id="GO:0020037">
    <property type="term" value="F:heme binding"/>
    <property type="evidence" value="ECO:0007669"/>
    <property type="project" value="InterPro"/>
</dbReference>
<keyword evidence="3" id="KW-1185">Reference proteome</keyword>
<evidence type="ECO:0000313" key="3">
    <source>
        <dbReference type="Proteomes" id="UP001268683"/>
    </source>
</evidence>
<feature type="signal peptide" evidence="1">
    <location>
        <begin position="1"/>
        <end position="21"/>
    </location>
</feature>
<dbReference type="InterPro" id="IPR010980">
    <property type="entry name" value="Cyt_c/b562"/>
</dbReference>
<accession>A0AA52HB39</accession>
<dbReference type="GO" id="GO:0005506">
    <property type="term" value="F:iron ion binding"/>
    <property type="evidence" value="ECO:0007669"/>
    <property type="project" value="InterPro"/>
</dbReference>
<organism evidence="2 3">
    <name type="scientific">Temperatibacter marinus</name>
    <dbReference type="NCBI Taxonomy" id="1456591"/>
    <lineage>
        <taxon>Bacteria</taxon>
        <taxon>Pseudomonadati</taxon>
        <taxon>Pseudomonadota</taxon>
        <taxon>Alphaproteobacteria</taxon>
        <taxon>Kordiimonadales</taxon>
        <taxon>Temperatibacteraceae</taxon>
        <taxon>Temperatibacter</taxon>
    </lineage>
</organism>
<dbReference type="RefSeq" id="WP_310799101.1">
    <property type="nucleotide sequence ID" value="NZ_CP123872.1"/>
</dbReference>